<sequence>MAVCITSGVFCNNLLIHDLQVFDILHLHQEQPFCNVSKDFYQKNCHPDTPVNVLSFTDASCEYHVTVREVSVSGYQPFGVQQRRQG</sequence>
<keyword evidence="2" id="KW-1185">Reference proteome</keyword>
<dbReference type="EMBL" id="JAHWGI010001418">
    <property type="protein sequence ID" value="KAK3931191.1"/>
    <property type="molecule type" value="Genomic_DNA"/>
</dbReference>
<dbReference type="Proteomes" id="UP001219518">
    <property type="component" value="Unassembled WGS sequence"/>
</dbReference>
<evidence type="ECO:0000313" key="1">
    <source>
        <dbReference type="EMBL" id="KAK3931191.1"/>
    </source>
</evidence>
<protein>
    <submittedName>
        <fullName evidence="1">4-hydroxy-3-methylbut-2-en-1-yl diphosphate synthase (Flavodoxin)</fullName>
    </submittedName>
</protein>
<evidence type="ECO:0000313" key="2">
    <source>
        <dbReference type="Proteomes" id="UP001219518"/>
    </source>
</evidence>
<accession>A0AAE1LSP5</accession>
<reference evidence="1" key="1">
    <citation type="submission" date="2021-07" db="EMBL/GenBank/DDBJ databases">
        <authorList>
            <person name="Catto M.A."/>
            <person name="Jacobson A."/>
            <person name="Kennedy G."/>
            <person name="Labadie P."/>
            <person name="Hunt B.G."/>
            <person name="Srinivasan R."/>
        </authorList>
    </citation>
    <scope>NUCLEOTIDE SEQUENCE</scope>
    <source>
        <strain evidence="1">PL_HMW_Pooled</strain>
        <tissue evidence="1">Head</tissue>
    </source>
</reference>
<proteinExistence type="predicted"/>
<reference evidence="1" key="2">
    <citation type="journal article" date="2023" name="BMC Genomics">
        <title>Pest status, molecular evolution, and epigenetic factors derived from the genome assembly of Frankliniella fusca, a thysanopteran phytovirus vector.</title>
        <authorList>
            <person name="Catto M.A."/>
            <person name="Labadie P.E."/>
            <person name="Jacobson A.L."/>
            <person name="Kennedy G.G."/>
            <person name="Srinivasan R."/>
            <person name="Hunt B.G."/>
        </authorList>
    </citation>
    <scope>NUCLEOTIDE SEQUENCE</scope>
    <source>
        <strain evidence="1">PL_HMW_Pooled</strain>
    </source>
</reference>
<name>A0AAE1LSP5_9NEOP</name>
<organism evidence="1 2">
    <name type="scientific">Frankliniella fusca</name>
    <dbReference type="NCBI Taxonomy" id="407009"/>
    <lineage>
        <taxon>Eukaryota</taxon>
        <taxon>Metazoa</taxon>
        <taxon>Ecdysozoa</taxon>
        <taxon>Arthropoda</taxon>
        <taxon>Hexapoda</taxon>
        <taxon>Insecta</taxon>
        <taxon>Pterygota</taxon>
        <taxon>Neoptera</taxon>
        <taxon>Paraneoptera</taxon>
        <taxon>Thysanoptera</taxon>
        <taxon>Terebrantia</taxon>
        <taxon>Thripoidea</taxon>
        <taxon>Thripidae</taxon>
        <taxon>Frankliniella</taxon>
    </lineage>
</organism>
<gene>
    <name evidence="1" type="ORF">KUF71_025171</name>
</gene>
<dbReference type="AlphaFoldDB" id="A0AAE1LSP5"/>
<comment type="caution">
    <text evidence="1">The sequence shown here is derived from an EMBL/GenBank/DDBJ whole genome shotgun (WGS) entry which is preliminary data.</text>
</comment>